<name>A0ABV0GB16_9BURK</name>
<feature type="domain" description="TonB C-terminal" evidence="6">
    <location>
        <begin position="33"/>
        <end position="120"/>
    </location>
</feature>
<evidence type="ECO:0000256" key="4">
    <source>
        <dbReference type="ARBA" id="ARBA00023136"/>
    </source>
</evidence>
<evidence type="ECO:0000313" key="7">
    <source>
        <dbReference type="EMBL" id="MEO3712252.1"/>
    </source>
</evidence>
<evidence type="ECO:0000313" key="8">
    <source>
        <dbReference type="Proteomes" id="UP001462640"/>
    </source>
</evidence>
<evidence type="ECO:0000256" key="2">
    <source>
        <dbReference type="ARBA" id="ARBA00022692"/>
    </source>
</evidence>
<dbReference type="Pfam" id="PF03544">
    <property type="entry name" value="TonB_C"/>
    <property type="match status" value="1"/>
</dbReference>
<dbReference type="InterPro" id="IPR037682">
    <property type="entry name" value="TonB_C"/>
</dbReference>
<comment type="caution">
    <text evidence="7">The sequence shown here is derived from an EMBL/GenBank/DDBJ whole genome shotgun (WGS) entry which is preliminary data.</text>
</comment>
<keyword evidence="5" id="KW-0732">Signal</keyword>
<keyword evidence="8" id="KW-1185">Reference proteome</keyword>
<dbReference type="RefSeq" id="WP_347607182.1">
    <property type="nucleotide sequence ID" value="NZ_JBDPZC010000001.1"/>
</dbReference>
<organism evidence="7 8">
    <name type="scientific">Roseateles flavus</name>
    <dbReference type="NCBI Taxonomy" id="3149041"/>
    <lineage>
        <taxon>Bacteria</taxon>
        <taxon>Pseudomonadati</taxon>
        <taxon>Pseudomonadota</taxon>
        <taxon>Betaproteobacteria</taxon>
        <taxon>Burkholderiales</taxon>
        <taxon>Sphaerotilaceae</taxon>
        <taxon>Roseateles</taxon>
    </lineage>
</organism>
<evidence type="ECO:0000259" key="6">
    <source>
        <dbReference type="PROSITE" id="PS52015"/>
    </source>
</evidence>
<dbReference type="NCBIfam" id="TIGR01352">
    <property type="entry name" value="tonB_Cterm"/>
    <property type="match status" value="1"/>
</dbReference>
<comment type="subcellular location">
    <subcellularLocation>
        <location evidence="1">Membrane</location>
        <topology evidence="1">Single-pass membrane protein</topology>
    </subcellularLocation>
</comment>
<reference evidence="7 8" key="1">
    <citation type="submission" date="2024-05" db="EMBL/GenBank/DDBJ databases">
        <title>Roseateles sp. 2.12 16S ribosomal RNA gene Genome sequencing and assembly.</title>
        <authorList>
            <person name="Woo H."/>
        </authorList>
    </citation>
    <scope>NUCLEOTIDE SEQUENCE [LARGE SCALE GENOMIC DNA]</scope>
    <source>
        <strain evidence="7 8">2.12</strain>
    </source>
</reference>
<feature type="signal peptide" evidence="5">
    <location>
        <begin position="1"/>
        <end position="36"/>
    </location>
</feature>
<dbReference type="Proteomes" id="UP001462640">
    <property type="component" value="Unassembled WGS sequence"/>
</dbReference>
<dbReference type="SUPFAM" id="SSF74653">
    <property type="entry name" value="TolA/TonB C-terminal domain"/>
    <property type="match status" value="1"/>
</dbReference>
<feature type="chain" id="PRO_5047497018" evidence="5">
    <location>
        <begin position="37"/>
        <end position="120"/>
    </location>
</feature>
<dbReference type="Gene3D" id="3.30.2420.10">
    <property type="entry name" value="TonB"/>
    <property type="match status" value="1"/>
</dbReference>
<gene>
    <name evidence="7" type="ORF">ABDJ40_05660</name>
</gene>
<accession>A0ABV0GB16</accession>
<keyword evidence="3" id="KW-1133">Transmembrane helix</keyword>
<proteinExistence type="predicted"/>
<evidence type="ECO:0000256" key="5">
    <source>
        <dbReference type="SAM" id="SignalP"/>
    </source>
</evidence>
<evidence type="ECO:0000256" key="3">
    <source>
        <dbReference type="ARBA" id="ARBA00022989"/>
    </source>
</evidence>
<dbReference type="EMBL" id="JBDPZC010000001">
    <property type="protein sequence ID" value="MEO3712252.1"/>
    <property type="molecule type" value="Genomic_DNA"/>
</dbReference>
<dbReference type="InterPro" id="IPR006260">
    <property type="entry name" value="TonB/TolA_C"/>
</dbReference>
<keyword evidence="4" id="KW-0472">Membrane</keyword>
<protein>
    <submittedName>
        <fullName evidence="7">TonB family protein</fullName>
    </submittedName>
</protein>
<keyword evidence="2" id="KW-0812">Transmembrane</keyword>
<dbReference type="PROSITE" id="PS52015">
    <property type="entry name" value="TONB_CTD"/>
    <property type="match status" value="1"/>
</dbReference>
<evidence type="ECO:0000256" key="1">
    <source>
        <dbReference type="ARBA" id="ARBA00004167"/>
    </source>
</evidence>
<sequence length="120" mass="13293">MQMKRKAMNPMFDKTGISRWLLAFVGAALLSVAAHASPKIVKKVPPEFPREATQKGVNGGSVKAKILIDADGKVTGVEILEAEPKRIFDRAVTNALMEWRFEGTGEKQTHEVKLVFKNED</sequence>